<dbReference type="InterPro" id="IPR052845">
    <property type="entry name" value="Axonemal_dynein_LC_domain"/>
</dbReference>
<evidence type="ECO:0000256" key="2">
    <source>
        <dbReference type="SAM" id="Coils"/>
    </source>
</evidence>
<proteinExistence type="predicted"/>
<protein>
    <submittedName>
        <fullName evidence="3">Uncharacterized protein</fullName>
    </submittedName>
</protein>
<name>A0ABR2JWS9_9EUKA</name>
<sequence>MKSQQLNQGQSRYEAIRTASTSNRVKIQQESNIFNSSNKQTTMKAIKRPQTSTSNKLATKKWRAMHFHSGSPASRREVELLGEWLNSVLADNIENNDNPLDIVTNAQHWFSVAFNELVRQVSITCAERGRLYACIWKRNQDLFQKLIEIQRQEREYILACHKDRVQFLRTDLEFCNSRLSVIEGSYEEEQQRWKENHEREISKFDNLQEKIDQQVKDRKQLQQEINELEKQLGIESRHESSEDEKPTKPIYSFTYEELISRLQKMKTDIRNNIEIKLEDINELIIDIQHYLEFSKKDSFNIRVRFENLFLSLPPDAKPNIRTSDWVEDAISYIYSTYIVTLSQAEKVRSVNTEFSIFIYQIFLRIFGNRNQAEQTLFDLFSSAKNFLDEGHIRITLFLRFIGLLDPLPTCALHYYLYCIKIIAKQGATCLFPKVESNDAMVGGININVASQASQQIIGRFAEGRMFKFYNERIDKISNSGFLKFGGRPIADLDSILEYLLTAFLEEKHKIEEAVVECVRKLPSFQVWTYSEMVSIAQVLKTKPTPQIFSDIMVKCLREKEGFPIRGEMIVKFLEQESLTVPFEFVKDDFTFEPSPEDIRPFIRNQLELYQAQFDELLDKLVKNGDDIQVKQLKAAKVKFDQNLSGRASFKVFEHNVCEFFEKLNLYQFF</sequence>
<reference evidence="3 4" key="1">
    <citation type="submission" date="2024-04" db="EMBL/GenBank/DDBJ databases">
        <title>Tritrichomonas musculus Genome.</title>
        <authorList>
            <person name="Alves-Ferreira E."/>
            <person name="Grigg M."/>
            <person name="Lorenzi H."/>
            <person name="Galac M."/>
        </authorList>
    </citation>
    <scope>NUCLEOTIDE SEQUENCE [LARGE SCALE GENOMIC DNA]</scope>
    <source>
        <strain evidence="3 4">EAF2021</strain>
    </source>
</reference>
<dbReference type="InterPro" id="IPR019347">
    <property type="entry name" value="Axonemal_dynein_light_chain"/>
</dbReference>
<dbReference type="EMBL" id="JAPFFF010000009">
    <property type="protein sequence ID" value="KAK8883319.1"/>
    <property type="molecule type" value="Genomic_DNA"/>
</dbReference>
<gene>
    <name evidence="3" type="ORF">M9Y10_045969</name>
</gene>
<dbReference type="Proteomes" id="UP001470230">
    <property type="component" value="Unassembled WGS sequence"/>
</dbReference>
<keyword evidence="1 2" id="KW-0175">Coiled coil</keyword>
<dbReference type="PANTHER" id="PTHR23052">
    <property type="entry name" value="AXONEMAL DYNEIN LIGHT CHAIN DOMAIN-CONTAINING PROTEIN 1"/>
    <property type="match status" value="1"/>
</dbReference>
<accession>A0ABR2JWS9</accession>
<comment type="caution">
    <text evidence="3">The sequence shown here is derived from an EMBL/GenBank/DDBJ whole genome shotgun (WGS) entry which is preliminary data.</text>
</comment>
<evidence type="ECO:0000313" key="3">
    <source>
        <dbReference type="EMBL" id="KAK8883319.1"/>
    </source>
</evidence>
<feature type="coiled-coil region" evidence="2">
    <location>
        <begin position="194"/>
        <end position="238"/>
    </location>
</feature>
<evidence type="ECO:0000256" key="1">
    <source>
        <dbReference type="ARBA" id="ARBA00023054"/>
    </source>
</evidence>
<dbReference type="Pfam" id="PF10211">
    <property type="entry name" value="Ax_dynein_light"/>
    <property type="match status" value="1"/>
</dbReference>
<dbReference type="PANTHER" id="PTHR23052:SF1">
    <property type="entry name" value="AXONEMAL DYNEIN LIGHT CHAIN DOMAIN-CONTAINING PROTEIN 1"/>
    <property type="match status" value="1"/>
</dbReference>
<keyword evidence="4" id="KW-1185">Reference proteome</keyword>
<organism evidence="3 4">
    <name type="scientific">Tritrichomonas musculus</name>
    <dbReference type="NCBI Taxonomy" id="1915356"/>
    <lineage>
        <taxon>Eukaryota</taxon>
        <taxon>Metamonada</taxon>
        <taxon>Parabasalia</taxon>
        <taxon>Tritrichomonadida</taxon>
        <taxon>Tritrichomonadidae</taxon>
        <taxon>Tritrichomonas</taxon>
    </lineage>
</organism>
<evidence type="ECO:0000313" key="4">
    <source>
        <dbReference type="Proteomes" id="UP001470230"/>
    </source>
</evidence>